<evidence type="ECO:0000256" key="3">
    <source>
        <dbReference type="ARBA" id="ARBA00022574"/>
    </source>
</evidence>
<accession>C3ZSI3</accession>
<dbReference type="PANTHER" id="PTHR22851">
    <property type="entry name" value="U3 SMALL NUCLEOLAR RNA U3 SNORNA ASSOCIATED PROTEIN"/>
    <property type="match status" value="1"/>
</dbReference>
<evidence type="ECO:0000256" key="8">
    <source>
        <dbReference type="SAM" id="MobiDB-lite"/>
    </source>
</evidence>
<evidence type="ECO:0000313" key="10">
    <source>
        <dbReference type="EMBL" id="EEN44385.1"/>
    </source>
</evidence>
<dbReference type="InParanoid" id="C3ZSI3"/>
<evidence type="ECO:0000256" key="5">
    <source>
        <dbReference type="ARBA" id="ARBA00023242"/>
    </source>
</evidence>
<dbReference type="STRING" id="7739.C3ZSI3"/>
<dbReference type="InterPro" id="IPR015943">
    <property type="entry name" value="WD40/YVTN_repeat-like_dom_sf"/>
</dbReference>
<dbReference type="Gene3D" id="2.130.10.10">
    <property type="entry name" value="YVTN repeat-like/Quinoprotein amine dehydrogenase"/>
    <property type="match status" value="1"/>
</dbReference>
<reference evidence="10" key="1">
    <citation type="journal article" date="2008" name="Nature">
        <title>The amphioxus genome and the evolution of the chordate karyotype.</title>
        <authorList>
            <consortium name="US DOE Joint Genome Institute (JGI-PGF)"/>
            <person name="Putnam N.H."/>
            <person name="Butts T."/>
            <person name="Ferrier D.E.K."/>
            <person name="Furlong R.F."/>
            <person name="Hellsten U."/>
            <person name="Kawashima T."/>
            <person name="Robinson-Rechavi M."/>
            <person name="Shoguchi E."/>
            <person name="Terry A."/>
            <person name="Yu J.-K."/>
            <person name="Benito-Gutierrez E.L."/>
            <person name="Dubchak I."/>
            <person name="Garcia-Fernandez J."/>
            <person name="Gibson-Brown J.J."/>
            <person name="Grigoriev I.V."/>
            <person name="Horton A.C."/>
            <person name="de Jong P.J."/>
            <person name="Jurka J."/>
            <person name="Kapitonov V.V."/>
            <person name="Kohara Y."/>
            <person name="Kuroki Y."/>
            <person name="Lindquist E."/>
            <person name="Lucas S."/>
            <person name="Osoegawa K."/>
            <person name="Pennacchio L.A."/>
            <person name="Salamov A.A."/>
            <person name="Satou Y."/>
            <person name="Sauka-Spengler T."/>
            <person name="Schmutz J."/>
            <person name="Shin-I T."/>
            <person name="Toyoda A."/>
            <person name="Bronner-Fraser M."/>
            <person name="Fujiyama A."/>
            <person name="Holland L.Z."/>
            <person name="Holland P.W.H."/>
            <person name="Satoh N."/>
            <person name="Rokhsar D.S."/>
        </authorList>
    </citation>
    <scope>NUCLEOTIDE SEQUENCE [LARGE SCALE GENOMIC DNA]</scope>
    <source>
        <strain evidence="10">S238N-H82</strain>
        <tissue evidence="10">Testes</tissue>
    </source>
</reference>
<keyword evidence="7" id="KW-0175">Coiled coil</keyword>
<feature type="coiled-coil region" evidence="7">
    <location>
        <begin position="564"/>
        <end position="598"/>
    </location>
</feature>
<feature type="domain" description="Sof1-like protein" evidence="9">
    <location>
        <begin position="693"/>
        <end position="779"/>
    </location>
</feature>
<keyword evidence="3 6" id="KW-0853">WD repeat</keyword>
<name>C3ZSI3_BRAFL</name>
<feature type="region of interest" description="Disordered" evidence="8">
    <location>
        <begin position="336"/>
        <end position="377"/>
    </location>
</feature>
<gene>
    <name evidence="10" type="ORF">BRAFLDRAFT_63324</name>
</gene>
<evidence type="ECO:0000256" key="1">
    <source>
        <dbReference type="ARBA" id="ARBA00004604"/>
    </source>
</evidence>
<feature type="compositionally biased region" description="Basic and acidic residues" evidence="8">
    <location>
        <begin position="268"/>
        <end position="295"/>
    </location>
</feature>
<sequence length="784" mass="90966">MDDIEETEEVDPQLRFDGERVTYTPSVRNGIHGRSPRTVQRDSLPRYDGRERPPYSFPRRRVLSERDPEEDRRRSCPSCLTGAPSHVVVPMDRRLPKFSGTDPAVSVEDWLEEVFGAFHTWGTPRDQQAHAIWRHLEGDARREIAVLPPRDREDIHSIEVALREAFRDTTPSAVMRSNLFARRQERDENIRTFSLELQDLLRKILRRDPESIAEPDKVLRDQFIEGLRDVALRPALRQLIRRDPNLTFQDVRREALEMAEADGVVRSSARDARVRGGRTSEERDNAGSTEPRRPAPDAVQQQLNELRQQYRELGEQLRRGQQTDRAYQHLYDDAERYRAAVGPRPTDGGRSSWGESDRRNGSNNGRPGDRAWQHRFTPDGRPICSSCQEVGHMQRQCSAVRPGSPAPRFMPFSAAGPNASRGLPPIFEGPAYNQRSLKSWSGDFDGRFRDHLVATAEKLRDTKVHLESTLRGQQRVIQRLTLEEEGCRPCPELHALLWSEYATRQNAANFDARQSGSRRSTSGREDVNALASRLLWPPDHHTLDIERRLVGMRFPVIHVPVRSSLELLVAVRKLQREVDSLRDQMETKQKEIKRRLRAVQGLYSFDIRRLTSPFNIHMDHVNAVLDLDYSPTGREFVSGSFDKTIRIFPLDKGRSREVYHTKRMQRVFCIKWSLDNKYILSGSDETNVRIWKAKAAEKIGKLTPREESALSYNDKLKEKFQHHPQVRRIARHRHVPKEVHHLTRQTRIMKDSRRRKEQNRIRHSKPGSIKKKREREKVVVAEQE</sequence>
<dbReference type="PROSITE" id="PS50082">
    <property type="entry name" value="WD_REPEATS_2"/>
    <property type="match status" value="2"/>
</dbReference>
<protein>
    <recommendedName>
        <fullName evidence="9">Sof1-like protein domain-containing protein</fullName>
    </recommendedName>
</protein>
<proteinExistence type="inferred from homology"/>
<feature type="compositionally biased region" description="Basic and acidic residues" evidence="8">
    <location>
        <begin position="367"/>
        <end position="377"/>
    </location>
</feature>
<dbReference type="InterPro" id="IPR007287">
    <property type="entry name" value="Sof1"/>
</dbReference>
<feature type="repeat" description="WD" evidence="6">
    <location>
        <begin position="660"/>
        <end position="701"/>
    </location>
</feature>
<dbReference type="GO" id="GO:0005730">
    <property type="term" value="C:nucleolus"/>
    <property type="evidence" value="ECO:0007669"/>
    <property type="project" value="UniProtKB-SubCell"/>
</dbReference>
<feature type="compositionally biased region" description="Basic and acidic residues" evidence="8">
    <location>
        <begin position="62"/>
        <end position="74"/>
    </location>
</feature>
<comment type="similarity">
    <text evidence="2">Belongs to the WD repeat DCAF13/WDSOF1 family.</text>
</comment>
<feature type="compositionally biased region" description="Acidic residues" evidence="8">
    <location>
        <begin position="1"/>
        <end position="11"/>
    </location>
</feature>
<evidence type="ECO:0000256" key="7">
    <source>
        <dbReference type="SAM" id="Coils"/>
    </source>
</evidence>
<evidence type="ECO:0000256" key="2">
    <source>
        <dbReference type="ARBA" id="ARBA00005649"/>
    </source>
</evidence>
<dbReference type="InterPro" id="IPR051733">
    <property type="entry name" value="WD_repeat_DCAF13/WDSOF1"/>
</dbReference>
<feature type="region of interest" description="Disordered" evidence="8">
    <location>
        <begin position="748"/>
        <end position="784"/>
    </location>
</feature>
<dbReference type="InterPro" id="IPR011047">
    <property type="entry name" value="Quinoprotein_ADH-like_sf"/>
</dbReference>
<evidence type="ECO:0000259" key="9">
    <source>
        <dbReference type="Pfam" id="PF04158"/>
    </source>
</evidence>
<feature type="region of interest" description="Disordered" evidence="8">
    <location>
        <begin position="260"/>
        <end position="299"/>
    </location>
</feature>
<keyword evidence="5" id="KW-0539">Nucleus</keyword>
<feature type="compositionally biased region" description="Basic residues" evidence="8">
    <location>
        <begin position="752"/>
        <end position="774"/>
    </location>
</feature>
<keyword evidence="4" id="KW-0677">Repeat</keyword>
<evidence type="ECO:0000256" key="6">
    <source>
        <dbReference type="PROSITE-ProRule" id="PRU00221"/>
    </source>
</evidence>
<comment type="subcellular location">
    <subcellularLocation>
        <location evidence="1">Nucleus</location>
        <location evidence="1">Nucleolus</location>
    </subcellularLocation>
</comment>
<dbReference type="eggNOG" id="KOG0268">
    <property type="taxonomic scope" value="Eukaryota"/>
</dbReference>
<dbReference type="PANTHER" id="PTHR22851:SF0">
    <property type="entry name" value="DDB1- AND CUL4-ASSOCIATED FACTOR 13"/>
    <property type="match status" value="1"/>
</dbReference>
<feature type="region of interest" description="Disordered" evidence="8">
    <location>
        <begin position="1"/>
        <end position="77"/>
    </location>
</feature>
<dbReference type="Pfam" id="PF00400">
    <property type="entry name" value="WD40"/>
    <property type="match status" value="2"/>
</dbReference>
<dbReference type="AlphaFoldDB" id="C3ZSI3"/>
<dbReference type="Pfam" id="PF04158">
    <property type="entry name" value="Sof1"/>
    <property type="match status" value="1"/>
</dbReference>
<dbReference type="EMBL" id="GG666674">
    <property type="protein sequence ID" value="EEN44385.1"/>
    <property type="molecule type" value="Genomic_DNA"/>
</dbReference>
<evidence type="ECO:0000256" key="4">
    <source>
        <dbReference type="ARBA" id="ARBA00022737"/>
    </source>
</evidence>
<feature type="compositionally biased region" description="Basic and acidic residues" evidence="8">
    <location>
        <begin position="39"/>
        <end position="53"/>
    </location>
</feature>
<dbReference type="InterPro" id="IPR001680">
    <property type="entry name" value="WD40_rpt"/>
</dbReference>
<dbReference type="SMART" id="SM00320">
    <property type="entry name" value="WD40"/>
    <property type="match status" value="2"/>
</dbReference>
<dbReference type="SUPFAM" id="SSF50998">
    <property type="entry name" value="Quinoprotein alcohol dehydrogenase-like"/>
    <property type="match status" value="1"/>
</dbReference>
<organism>
    <name type="scientific">Branchiostoma floridae</name>
    <name type="common">Florida lancelet</name>
    <name type="synonym">Amphioxus</name>
    <dbReference type="NCBI Taxonomy" id="7739"/>
    <lineage>
        <taxon>Eukaryota</taxon>
        <taxon>Metazoa</taxon>
        <taxon>Chordata</taxon>
        <taxon>Cephalochordata</taxon>
        <taxon>Leptocardii</taxon>
        <taxon>Amphioxiformes</taxon>
        <taxon>Branchiostomatidae</taxon>
        <taxon>Branchiostoma</taxon>
    </lineage>
</organism>
<feature type="repeat" description="WD" evidence="6">
    <location>
        <begin position="617"/>
        <end position="658"/>
    </location>
</feature>
<feature type="compositionally biased region" description="Basic and acidic residues" evidence="8">
    <location>
        <begin position="775"/>
        <end position="784"/>
    </location>
</feature>